<proteinExistence type="predicted"/>
<evidence type="ECO:0000256" key="1">
    <source>
        <dbReference type="ARBA" id="ARBA00022801"/>
    </source>
</evidence>
<keyword evidence="1" id="KW-0378">Hydrolase</keyword>
<dbReference type="PANTHER" id="PTHR30404">
    <property type="entry name" value="N-ACETYLMURAMOYL-L-ALANINE AMIDASE"/>
    <property type="match status" value="1"/>
</dbReference>
<dbReference type="InterPro" id="IPR036582">
    <property type="entry name" value="Mao_N_sf"/>
</dbReference>
<keyword evidence="5" id="KW-1185">Reference proteome</keyword>
<evidence type="ECO:0000313" key="4">
    <source>
        <dbReference type="EMBL" id="MBH1940957.1"/>
    </source>
</evidence>
<dbReference type="GO" id="GO:0009253">
    <property type="term" value="P:peptidoglycan catabolic process"/>
    <property type="evidence" value="ECO:0007669"/>
    <property type="project" value="InterPro"/>
</dbReference>
<dbReference type="GO" id="GO:0008745">
    <property type="term" value="F:N-acetylmuramoyl-L-alanine amidase activity"/>
    <property type="evidence" value="ECO:0007669"/>
    <property type="project" value="InterPro"/>
</dbReference>
<gene>
    <name evidence="4" type="ORF">I5677_08650</name>
</gene>
<feature type="compositionally biased region" description="Basic and acidic residues" evidence="2">
    <location>
        <begin position="327"/>
        <end position="351"/>
    </location>
</feature>
<protein>
    <submittedName>
        <fullName evidence="4">N-acetylmuramoyl-L-alanine amidase</fullName>
    </submittedName>
</protein>
<evidence type="ECO:0000259" key="3">
    <source>
        <dbReference type="SMART" id="SM00646"/>
    </source>
</evidence>
<evidence type="ECO:0000256" key="2">
    <source>
        <dbReference type="SAM" id="MobiDB-lite"/>
    </source>
</evidence>
<feature type="domain" description="MurNAc-LAA" evidence="3">
    <location>
        <begin position="798"/>
        <end position="915"/>
    </location>
</feature>
<dbReference type="Proteomes" id="UP000623269">
    <property type="component" value="Unassembled WGS sequence"/>
</dbReference>
<dbReference type="AlphaFoldDB" id="A0A8J7HCG7"/>
<accession>A0A8J7HCG7</accession>
<dbReference type="EMBL" id="JAEAGR010000007">
    <property type="protein sequence ID" value="MBH1940957.1"/>
    <property type="molecule type" value="Genomic_DNA"/>
</dbReference>
<dbReference type="CDD" id="cd02696">
    <property type="entry name" value="MurNAc-LAA"/>
    <property type="match status" value="1"/>
</dbReference>
<dbReference type="GO" id="GO:0030288">
    <property type="term" value="C:outer membrane-bounded periplasmic space"/>
    <property type="evidence" value="ECO:0007669"/>
    <property type="project" value="TreeGrafter"/>
</dbReference>
<comment type="caution">
    <text evidence="4">The sequence shown here is derived from an EMBL/GenBank/DDBJ whole genome shotgun (WGS) entry which is preliminary data.</text>
</comment>
<dbReference type="InterPro" id="IPR002508">
    <property type="entry name" value="MurNAc-LAA_cat"/>
</dbReference>
<dbReference type="InterPro" id="IPR012854">
    <property type="entry name" value="Cu_amine_oxidase-like_N"/>
</dbReference>
<dbReference type="Gene3D" id="3.30.457.10">
    <property type="entry name" value="Copper amine oxidase-like, N-terminal domain"/>
    <property type="match status" value="2"/>
</dbReference>
<evidence type="ECO:0000313" key="5">
    <source>
        <dbReference type="Proteomes" id="UP000623269"/>
    </source>
</evidence>
<feature type="region of interest" description="Disordered" evidence="2">
    <location>
        <begin position="326"/>
        <end position="362"/>
    </location>
</feature>
<dbReference type="SMART" id="SM00646">
    <property type="entry name" value="Ami_3"/>
    <property type="match status" value="1"/>
</dbReference>
<sequence length="925" mass="102784">MQKIKSIMKDNRIRNRLLMFKLGCIIIMAFLFVGLQTAEISAASGLKLYNYTTKSYLTYTGKQVKATLNGKIISKEKTPGIIIDGIALVSYKDVFVRSDIDADFVYNKPKSTVTLSRSGTTIVMTIGSKKATVNGKAVTLPVAPVKIKYRDAGITNILVPSRFVSETFGLGYTWYSAKSTVAIEKKSSVTLSYNSGKKFEYTGTLANVTIDGKKISLGNMPSIITNNTAMLRAKRVFSDSVIDADYKYNKADKSVTLSKNDNILVMKIGSPVAHLNGKPIVMDTAPIIVTNHEVGTSYVMVPGSFTASCLGYDYTWDNPNRTSKIISRKDSDISNEDKVEHDQENPTEKSGESPSPELGDTGVVFDPGTILHEWTTFDTLIAKSSGVTELNMDMLPSEENGFIYSVARDYSNVKLNTETYMIIGSKPFEKVTSKKNGQLVNLLVSNMAGTNYIYEIQGIHGNYVKNIETEFDYNTQSSRVDFAVIPENYSYDIKLSEDKTILYVTFYLNSLNQVTIGTNDKNDYITLTGMKPLKVNMSEQNGMLYIDLPYTVNSIGDQTLMVAGSKYLNLFYTVKLPDKTQLILGMQDGTQYYVSETENKYTITFQNSNGNVANPPVQPVVPEAPEVPVSEVIDIAKYELIIPKPAGFNGEQILHKDDYFNHRFSIKLPGDHTAYLAANPIINNSSVIMDVSVFLNANYETEIMISTSRLQGYEFVWDNNSIYINIGEPRDIYKNIVILDPGHGGPANGAQYFGAKEKDLNLKMLYTLGEKYFNSNPSKLKVYYTRETDVDMSLSDRAAYASKMGADLFVSLHMNASLSTAAYGTEVYYSTNNNTTNKAGLNSKTMATLFVNNLTSALGTNNRGVKSERYTVVHKNTVPAVLIELGFMSNKNDFALISDPVFQENSVRIIYETLQQIFELYPTGR</sequence>
<dbReference type="Gene3D" id="3.40.630.40">
    <property type="entry name" value="Zn-dependent exopeptidases"/>
    <property type="match status" value="1"/>
</dbReference>
<name>A0A8J7HCG7_9FIRM</name>
<dbReference type="PANTHER" id="PTHR30404:SF0">
    <property type="entry name" value="N-ACETYLMURAMOYL-L-ALANINE AMIDASE AMIC"/>
    <property type="match status" value="1"/>
</dbReference>
<dbReference type="Pfam" id="PF07833">
    <property type="entry name" value="Cu_amine_oxidN1"/>
    <property type="match status" value="2"/>
</dbReference>
<dbReference type="SUPFAM" id="SSF55383">
    <property type="entry name" value="Copper amine oxidase, domain N"/>
    <property type="match status" value="2"/>
</dbReference>
<organism evidence="4 5">
    <name type="scientific">Mobilitalea sibirica</name>
    <dbReference type="NCBI Taxonomy" id="1462919"/>
    <lineage>
        <taxon>Bacteria</taxon>
        <taxon>Bacillati</taxon>
        <taxon>Bacillota</taxon>
        <taxon>Clostridia</taxon>
        <taxon>Lachnospirales</taxon>
        <taxon>Lachnospiraceae</taxon>
        <taxon>Mobilitalea</taxon>
    </lineage>
</organism>
<dbReference type="SUPFAM" id="SSF53187">
    <property type="entry name" value="Zn-dependent exopeptidases"/>
    <property type="match status" value="1"/>
</dbReference>
<dbReference type="Pfam" id="PF01520">
    <property type="entry name" value="Amidase_3"/>
    <property type="match status" value="1"/>
</dbReference>
<reference evidence="4" key="1">
    <citation type="submission" date="2020-12" db="EMBL/GenBank/DDBJ databases">
        <title>M. sibirica DSM 26468T genome.</title>
        <authorList>
            <person name="Thieme N."/>
            <person name="Rettenmaier R."/>
            <person name="Zverlov V."/>
            <person name="Liebl W."/>
        </authorList>
    </citation>
    <scope>NUCLEOTIDE SEQUENCE</scope>
    <source>
        <strain evidence="4">DSM 26468</strain>
    </source>
</reference>
<dbReference type="InterPro" id="IPR050695">
    <property type="entry name" value="N-acetylmuramoyl_amidase_3"/>
</dbReference>